<evidence type="ECO:0000313" key="3">
    <source>
        <dbReference type="EMBL" id="OTA01244.1"/>
    </source>
</evidence>
<sequence>MVYRGPSKDCLPCRRRKLKCDLRKDGCGQCLRAGISCFGYRDSNDLVFRDQTRSVERKMLAAKATTVSLQFGTLDHVILPNASSLPPQLHQPWHYCARHDARHSFFEHYVFGLSSSFDILPLLYENAKPDDHLSASVDAASLAYAANRYHDASQVLFRLAAQQYTIALRRINAALSEPELASADSTLQSILLLDLYEKIVGRDLKAATPWLAHLNGALALIKTRGYNDMTRSRVSRTLANKLFTTLLISCLILGHRIPEGVVELGRRLEMFHAKDDLKWQISKMNQQTINFRVDIAEGRLSKRQIVAGAKRLHDAYREIEETSSQRWQPRRVMASEVDLAHRSLIFGGEFLDLYKDHYTTQVRNTIRIMHLQLQSYIQDNLEDDGSDEYARAREESLSRTEQFAEQVIASVPQFIIPGIHPNNSIPFSSVQTLKCGILLPALFTAAGASKNPDLRLWAIRTLRYMAAWGDMKSARMTADMLEEHPELDFQSMYAKLGGYAFTS</sequence>
<dbReference type="EMBL" id="LFMI01000185">
    <property type="protein sequence ID" value="OTA01244.1"/>
    <property type="molecule type" value="Genomic_DNA"/>
</dbReference>
<dbReference type="Pfam" id="PF00172">
    <property type="entry name" value="Zn_clus"/>
    <property type="match status" value="1"/>
</dbReference>
<comment type="caution">
    <text evidence="3">The sequence shown here is derived from an EMBL/GenBank/DDBJ whole genome shotgun (WGS) entry which is preliminary data.</text>
</comment>
<dbReference type="InterPro" id="IPR001138">
    <property type="entry name" value="Zn2Cys6_DnaBD"/>
</dbReference>
<dbReference type="GO" id="GO:0008270">
    <property type="term" value="F:zinc ion binding"/>
    <property type="evidence" value="ECO:0007669"/>
    <property type="project" value="InterPro"/>
</dbReference>
<gene>
    <name evidence="3" type="ORF">A9Z42_0015420</name>
</gene>
<proteinExistence type="predicted"/>
<dbReference type="PROSITE" id="PS50048">
    <property type="entry name" value="ZN2_CY6_FUNGAL_2"/>
    <property type="match status" value="1"/>
</dbReference>
<dbReference type="PANTHER" id="PTHR38791">
    <property type="entry name" value="ZN(II)2CYS6 TRANSCRIPTION FACTOR (EUROFUNG)-RELATED-RELATED"/>
    <property type="match status" value="1"/>
</dbReference>
<dbReference type="SUPFAM" id="SSF57701">
    <property type="entry name" value="Zn2/Cys6 DNA-binding domain"/>
    <property type="match status" value="1"/>
</dbReference>
<dbReference type="InterPro" id="IPR036864">
    <property type="entry name" value="Zn2-C6_fun-type_DNA-bd_sf"/>
</dbReference>
<dbReference type="InterPro" id="IPR021858">
    <property type="entry name" value="Fun_TF"/>
</dbReference>
<dbReference type="Proteomes" id="UP000219286">
    <property type="component" value="Unassembled WGS sequence"/>
</dbReference>
<evidence type="ECO:0000313" key="4">
    <source>
        <dbReference type="Proteomes" id="UP000219286"/>
    </source>
</evidence>
<accession>A0A2H2ZPI1</accession>
<evidence type="ECO:0000259" key="2">
    <source>
        <dbReference type="PROSITE" id="PS50048"/>
    </source>
</evidence>
<reference evidence="3 4" key="1">
    <citation type="journal article" date="2015" name="Genome Announc.">
        <title>Genome sequence and annotation of Trichoderma parareesei, the ancestor of the cellulase producer Trichoderma reesei.</title>
        <authorList>
            <person name="Yang D."/>
            <person name="Pomraning K."/>
            <person name="Kopchinskiy A."/>
            <person name="Karimi Aghcheh R."/>
            <person name="Atanasova L."/>
            <person name="Chenthamara K."/>
            <person name="Baker S.E."/>
            <person name="Zhang R."/>
            <person name="Shen Q."/>
            <person name="Freitag M."/>
            <person name="Kubicek C.P."/>
            <person name="Druzhinina I.S."/>
        </authorList>
    </citation>
    <scope>NUCLEOTIDE SEQUENCE [LARGE SCALE GENOMIC DNA]</scope>
    <source>
        <strain evidence="3 4">CBS 125925</strain>
    </source>
</reference>
<dbReference type="InterPro" id="IPR053175">
    <property type="entry name" value="DHMBA_Reg_Transcription_Factor"/>
</dbReference>
<dbReference type="PANTHER" id="PTHR38791:SF1">
    <property type="entry name" value="TRANSCRIPTION FACTOR, PUTATIVE-RELATED"/>
    <property type="match status" value="1"/>
</dbReference>
<dbReference type="AlphaFoldDB" id="A0A2H2ZPI1"/>
<dbReference type="Pfam" id="PF11951">
    <property type="entry name" value="Fungal_trans_2"/>
    <property type="match status" value="1"/>
</dbReference>
<keyword evidence="1" id="KW-0539">Nucleus</keyword>
<organism evidence="3 4">
    <name type="scientific">Trichoderma parareesei</name>
    <name type="common">Filamentous fungus</name>
    <dbReference type="NCBI Taxonomy" id="858221"/>
    <lineage>
        <taxon>Eukaryota</taxon>
        <taxon>Fungi</taxon>
        <taxon>Dikarya</taxon>
        <taxon>Ascomycota</taxon>
        <taxon>Pezizomycotina</taxon>
        <taxon>Sordariomycetes</taxon>
        <taxon>Hypocreomycetidae</taxon>
        <taxon>Hypocreales</taxon>
        <taxon>Hypocreaceae</taxon>
        <taxon>Trichoderma</taxon>
    </lineage>
</organism>
<dbReference type="CDD" id="cd00067">
    <property type="entry name" value="GAL4"/>
    <property type="match status" value="1"/>
</dbReference>
<keyword evidence="4" id="KW-1185">Reference proteome</keyword>
<protein>
    <submittedName>
        <fullName evidence="3">Zn2Cys6 transcriptional regulator</fullName>
    </submittedName>
</protein>
<evidence type="ECO:0000256" key="1">
    <source>
        <dbReference type="ARBA" id="ARBA00023242"/>
    </source>
</evidence>
<dbReference type="GO" id="GO:0000981">
    <property type="term" value="F:DNA-binding transcription factor activity, RNA polymerase II-specific"/>
    <property type="evidence" value="ECO:0007669"/>
    <property type="project" value="InterPro"/>
</dbReference>
<feature type="domain" description="Zn(2)-C6 fungal-type" evidence="2">
    <location>
        <begin position="9"/>
        <end position="37"/>
    </location>
</feature>
<name>A0A2H2ZPI1_TRIPA</name>
<dbReference type="OrthoDB" id="5429770at2759"/>
<dbReference type="Gene3D" id="4.10.240.10">
    <property type="entry name" value="Zn(2)-C6 fungal-type DNA-binding domain"/>
    <property type="match status" value="1"/>
</dbReference>
<dbReference type="SMART" id="SM00066">
    <property type="entry name" value="GAL4"/>
    <property type="match status" value="1"/>
</dbReference>